<proteinExistence type="predicted"/>
<organism evidence="1 2">
    <name type="scientific">Bacillus wiedmannii</name>
    <dbReference type="NCBI Taxonomy" id="1890302"/>
    <lineage>
        <taxon>Bacteria</taxon>
        <taxon>Bacillati</taxon>
        <taxon>Bacillota</taxon>
        <taxon>Bacilli</taxon>
        <taxon>Bacillales</taxon>
        <taxon>Bacillaceae</taxon>
        <taxon>Bacillus</taxon>
        <taxon>Bacillus cereus group</taxon>
    </lineage>
</organism>
<dbReference type="EMBL" id="NVPQ01000074">
    <property type="protein sequence ID" value="PDY37931.1"/>
    <property type="molecule type" value="Genomic_DNA"/>
</dbReference>
<sequence>MYPPFFFIMLYVQRKNMHKENRPSIVSGGFLLYIFFELERDGQEGRWRQMLDR</sequence>
<reference evidence="1 2" key="1">
    <citation type="submission" date="2017-09" db="EMBL/GenBank/DDBJ databases">
        <title>Large-scale bioinformatics analysis of Bacillus genomes uncovers conserved roles of natural products in bacterial physiology.</title>
        <authorList>
            <consortium name="Agbiome Team Llc"/>
            <person name="Bleich R.M."/>
            <person name="Grubbs K.J."/>
            <person name="Santa Maria K.C."/>
            <person name="Allen S.E."/>
            <person name="Farag S."/>
            <person name="Shank E.A."/>
            <person name="Bowers A."/>
        </authorList>
    </citation>
    <scope>NUCLEOTIDE SEQUENCE [LARGE SCALE GENOMIC DNA]</scope>
    <source>
        <strain evidence="1 2">AFS098222</strain>
    </source>
</reference>
<comment type="caution">
    <text evidence="1">The sequence shown here is derived from an EMBL/GenBank/DDBJ whole genome shotgun (WGS) entry which is preliminary data.</text>
</comment>
<dbReference type="Proteomes" id="UP000220111">
    <property type="component" value="Unassembled WGS sequence"/>
</dbReference>
<evidence type="ECO:0000313" key="2">
    <source>
        <dbReference type="Proteomes" id="UP000220111"/>
    </source>
</evidence>
<evidence type="ECO:0000313" key="1">
    <source>
        <dbReference type="EMBL" id="PDY37931.1"/>
    </source>
</evidence>
<name>A0A2A7BMV2_9BACI</name>
<protein>
    <submittedName>
        <fullName evidence="1">Uncharacterized protein</fullName>
    </submittedName>
</protein>
<accession>A0A2A7BMV2</accession>
<gene>
    <name evidence="1" type="ORF">COO17_21980</name>
</gene>
<dbReference type="AlphaFoldDB" id="A0A2A7BMV2"/>